<proteinExistence type="predicted"/>
<dbReference type="SUPFAM" id="SSF50965">
    <property type="entry name" value="Galactose oxidase, central domain"/>
    <property type="match status" value="1"/>
</dbReference>
<dbReference type="InterPro" id="IPR050796">
    <property type="entry name" value="SCF_F-box_component"/>
</dbReference>
<dbReference type="NCBIfam" id="TIGR01640">
    <property type="entry name" value="F_box_assoc_1"/>
    <property type="match status" value="1"/>
</dbReference>
<dbReference type="SMART" id="SM00256">
    <property type="entry name" value="FBOX"/>
    <property type="match status" value="1"/>
</dbReference>
<dbReference type="Gramene" id="ESQ37368">
    <property type="protein sequence ID" value="ESQ37368"/>
    <property type="gene ID" value="EUTSA_v10003053mg"/>
</dbReference>
<sequence length="395" mass="45850">MQSLPHDVIEHILERLDVKTLLKFNAVSKQWKSTIQSPFFKKRHLLHRKQSRDPEVLLVSVFDLSVNNPQIEALRTLVLRSSVSVKIPTTWEKKCYNVCNSSCDGLICLYDSYESCIIINPTTRWHRTLPPCNYQLVYFEIRNPRSSPGFGKDKISDTYKPVWLYNSDVLGLNNNATTTCEVYDFTTNSWRYVVPASPYLILHCQYPVHLDGSLHWFTAPDEGENKILSFILHAETFQIISKAPFVHDSIEKIVMCNLDDHLCVSEIKWPNQVIWSLDSDHKTWTKIYSIDLYETSLWFGEDPKWALKPLAVLEKDKLLLYEGEWYPLKLKNLKPKLWELSKNQFGDLLTKEAFEDLCQKKESNAFNPTTVGLEAENLAASKQRVTCDKYQIYTG</sequence>
<dbReference type="InterPro" id="IPR017451">
    <property type="entry name" value="F-box-assoc_interact_dom"/>
</dbReference>
<dbReference type="PANTHER" id="PTHR31672:SF13">
    <property type="entry name" value="F-BOX PROTEIN CPR30-LIKE"/>
    <property type="match status" value="1"/>
</dbReference>
<dbReference type="PANTHER" id="PTHR31672">
    <property type="entry name" value="BNACNNG10540D PROTEIN"/>
    <property type="match status" value="1"/>
</dbReference>
<name>V4LC61_EUTSA</name>
<dbReference type="SUPFAM" id="SSF81383">
    <property type="entry name" value="F-box domain"/>
    <property type="match status" value="1"/>
</dbReference>
<feature type="domain" description="F-box" evidence="1">
    <location>
        <begin position="1"/>
        <end position="43"/>
    </location>
</feature>
<dbReference type="Pfam" id="PF00646">
    <property type="entry name" value="F-box"/>
    <property type="match status" value="1"/>
</dbReference>
<organism evidence="2 3">
    <name type="scientific">Eutrema salsugineum</name>
    <name type="common">Saltwater cress</name>
    <name type="synonym">Sisymbrium salsugineum</name>
    <dbReference type="NCBI Taxonomy" id="72664"/>
    <lineage>
        <taxon>Eukaryota</taxon>
        <taxon>Viridiplantae</taxon>
        <taxon>Streptophyta</taxon>
        <taxon>Embryophyta</taxon>
        <taxon>Tracheophyta</taxon>
        <taxon>Spermatophyta</taxon>
        <taxon>Magnoliopsida</taxon>
        <taxon>eudicotyledons</taxon>
        <taxon>Gunneridae</taxon>
        <taxon>Pentapetalae</taxon>
        <taxon>rosids</taxon>
        <taxon>malvids</taxon>
        <taxon>Brassicales</taxon>
        <taxon>Brassicaceae</taxon>
        <taxon>Eutremeae</taxon>
        <taxon>Eutrema</taxon>
    </lineage>
</organism>
<dbReference type="InterPro" id="IPR036047">
    <property type="entry name" value="F-box-like_dom_sf"/>
</dbReference>
<dbReference type="PROSITE" id="PS50181">
    <property type="entry name" value="FBOX"/>
    <property type="match status" value="1"/>
</dbReference>
<evidence type="ECO:0000259" key="1">
    <source>
        <dbReference type="PROSITE" id="PS50181"/>
    </source>
</evidence>
<keyword evidence="3" id="KW-1185">Reference proteome</keyword>
<dbReference type="Gene3D" id="1.20.1280.50">
    <property type="match status" value="1"/>
</dbReference>
<evidence type="ECO:0000313" key="3">
    <source>
        <dbReference type="Proteomes" id="UP000030689"/>
    </source>
</evidence>
<dbReference type="AlphaFoldDB" id="V4LC61"/>
<dbReference type="InterPro" id="IPR001810">
    <property type="entry name" value="F-box_dom"/>
</dbReference>
<dbReference type="Pfam" id="PF07734">
    <property type="entry name" value="FBA_1"/>
    <property type="match status" value="1"/>
</dbReference>
<accession>V4LC61</accession>
<dbReference type="InterPro" id="IPR006527">
    <property type="entry name" value="F-box-assoc_dom_typ1"/>
</dbReference>
<reference evidence="2 3" key="1">
    <citation type="journal article" date="2013" name="Front. Plant Sci.">
        <title>The Reference Genome of the Halophytic Plant Eutrema salsugineum.</title>
        <authorList>
            <person name="Yang R."/>
            <person name="Jarvis D.E."/>
            <person name="Chen H."/>
            <person name="Beilstein M.A."/>
            <person name="Grimwood J."/>
            <person name="Jenkins J."/>
            <person name="Shu S."/>
            <person name="Prochnik S."/>
            <person name="Xin M."/>
            <person name="Ma C."/>
            <person name="Schmutz J."/>
            <person name="Wing R.A."/>
            <person name="Mitchell-Olds T."/>
            <person name="Schumaker K.S."/>
            <person name="Wang X."/>
        </authorList>
    </citation>
    <scope>NUCLEOTIDE SEQUENCE [LARGE SCALE GENOMIC DNA]</scope>
</reference>
<dbReference type="STRING" id="72664.V4LC61"/>
<dbReference type="InterPro" id="IPR011043">
    <property type="entry name" value="Gal_Oxase/kelch_b-propeller"/>
</dbReference>
<dbReference type="EMBL" id="KI517609">
    <property type="protein sequence ID" value="ESQ37368.1"/>
    <property type="molecule type" value="Genomic_DNA"/>
</dbReference>
<evidence type="ECO:0000313" key="2">
    <source>
        <dbReference type="EMBL" id="ESQ37368.1"/>
    </source>
</evidence>
<protein>
    <recommendedName>
        <fullName evidence="1">F-box domain-containing protein</fullName>
    </recommendedName>
</protein>
<dbReference type="Proteomes" id="UP000030689">
    <property type="component" value="Unassembled WGS sequence"/>
</dbReference>
<dbReference type="KEGG" id="eus:EUTSA_v10003053mg"/>
<dbReference type="OMA" id="SHEGETM"/>
<gene>
    <name evidence="2" type="ORF">EUTSA_v10003053mg</name>
</gene>